<protein>
    <submittedName>
        <fullName evidence="1">Uncharacterized protein</fullName>
    </submittedName>
</protein>
<sequence>MSEGCDCDFWDRFFEEQWLESVTLHIVADTLRDGQPVVREKRELRALVQEHYAVSPGRAGSTRAGLTFIIPAAGANPRPGDKMEYNGRVYDLKSIQLCKTVRGRPVACRCQSF</sequence>
<dbReference type="AlphaFoldDB" id="A0A645C9E5"/>
<reference evidence="1" key="1">
    <citation type="submission" date="2019-08" db="EMBL/GenBank/DDBJ databases">
        <authorList>
            <person name="Kucharzyk K."/>
            <person name="Murdoch R.W."/>
            <person name="Higgins S."/>
            <person name="Loffler F."/>
        </authorList>
    </citation>
    <scope>NUCLEOTIDE SEQUENCE</scope>
</reference>
<name>A0A645C9E5_9ZZZZ</name>
<accession>A0A645C9E5</accession>
<evidence type="ECO:0000313" key="1">
    <source>
        <dbReference type="EMBL" id="MPM73663.1"/>
    </source>
</evidence>
<dbReference type="EMBL" id="VSSQ01025499">
    <property type="protein sequence ID" value="MPM73663.1"/>
    <property type="molecule type" value="Genomic_DNA"/>
</dbReference>
<organism evidence="1">
    <name type="scientific">bioreactor metagenome</name>
    <dbReference type="NCBI Taxonomy" id="1076179"/>
    <lineage>
        <taxon>unclassified sequences</taxon>
        <taxon>metagenomes</taxon>
        <taxon>ecological metagenomes</taxon>
    </lineage>
</organism>
<comment type="caution">
    <text evidence="1">The sequence shown here is derived from an EMBL/GenBank/DDBJ whole genome shotgun (WGS) entry which is preliminary data.</text>
</comment>
<gene>
    <name evidence="1" type="ORF">SDC9_120645</name>
</gene>
<proteinExistence type="predicted"/>